<evidence type="ECO:0000313" key="1">
    <source>
        <dbReference type="EMBL" id="AJH66072.1"/>
    </source>
</evidence>
<dbReference type="AlphaFoldDB" id="A0A0B5VR18"/>
<keyword evidence="1" id="KW-0934">Plastid</keyword>
<dbReference type="InterPro" id="IPR014710">
    <property type="entry name" value="RmlC-like_jellyroll"/>
</dbReference>
<gene>
    <name evidence="1" type="primary">ntcA</name>
</gene>
<reference evidence="1" key="1">
    <citation type="journal article" date="2015" name="J. Phycol.">
        <title>The Choreocolax polysiphoniae plastid forces a reevaluation of the evolutionary pathways to parasitism in red algae.</title>
        <authorList>
            <person name="Salomaki E.D."/>
            <person name="Nickles K.R."/>
            <person name="Lane C.E."/>
        </authorList>
    </citation>
    <scope>NUCLEOTIDE SEQUENCE</scope>
</reference>
<accession>A0A0B5VR18</accession>
<dbReference type="Gene3D" id="2.60.120.10">
    <property type="entry name" value="Jelly Rolls"/>
    <property type="match status" value="1"/>
</dbReference>
<sequence>MMNWIIFFAVNNINYYVYKLEGKDSIILKNVKKNNLSAIIVLEGIITVVKIFQNREILPLAILDRNHIIGQRKSDEGYYKITALNNTYLITLEESLLYQNQIKNSNKINIPKNYKKTLEKYEETIQIIKQKNTKNRITLFILFIFLRFGFVSKHKIVIQLELTKEYIAAMTGTSVNSVNKILRKINNITVDTKNKKTTYLLKIEKL</sequence>
<geneLocation type="plastid" evidence="1"/>
<dbReference type="RefSeq" id="YP_009122314.1">
    <property type="nucleotide sequence ID" value="NC_026523.1"/>
</dbReference>
<organism evidence="1">
    <name type="scientific">Vertebrata lanosa</name>
    <dbReference type="NCBI Taxonomy" id="1261582"/>
    <lineage>
        <taxon>Eukaryota</taxon>
        <taxon>Rhodophyta</taxon>
        <taxon>Florideophyceae</taxon>
        <taxon>Rhodymeniophycidae</taxon>
        <taxon>Ceramiales</taxon>
        <taxon>Rhodomelaceae</taxon>
        <taxon>Polysiphonioideae</taxon>
        <taxon>Vertebrata</taxon>
    </lineage>
</organism>
<dbReference type="GeneID" id="23629646"/>
<dbReference type="InterPro" id="IPR036390">
    <property type="entry name" value="WH_DNA-bd_sf"/>
</dbReference>
<proteinExistence type="predicted"/>
<protein>
    <submittedName>
        <fullName evidence="1">NtcA-like transcriptional regulator</fullName>
    </submittedName>
</protein>
<dbReference type="EMBL" id="KP308097">
    <property type="protein sequence ID" value="AJH66072.1"/>
    <property type="molecule type" value="Genomic_DNA"/>
</dbReference>
<dbReference type="SUPFAM" id="SSF46785">
    <property type="entry name" value="Winged helix' DNA-binding domain"/>
    <property type="match status" value="1"/>
</dbReference>
<name>A0A0B5VR18_9FLOR</name>